<dbReference type="Proteomes" id="UP000292402">
    <property type="component" value="Unassembled WGS sequence"/>
</dbReference>
<dbReference type="InterPro" id="IPR016169">
    <property type="entry name" value="FAD-bd_PCMH_sub2"/>
</dbReference>
<dbReference type="PANTHER" id="PTHR42973:SF39">
    <property type="entry name" value="FAD-BINDING PCMH-TYPE DOMAIN-CONTAINING PROTEIN"/>
    <property type="match status" value="1"/>
</dbReference>
<comment type="similarity">
    <text evidence="2">Belongs to the oxygen-dependent FAD-linked oxidoreductase family.</text>
</comment>
<keyword evidence="5" id="KW-0560">Oxidoreductase</keyword>
<dbReference type="SUPFAM" id="SSF56176">
    <property type="entry name" value="FAD-binding/transporter-associated domain-like"/>
    <property type="match status" value="1"/>
</dbReference>
<dbReference type="PROSITE" id="PS00862">
    <property type="entry name" value="OX2_COVAL_FAD"/>
    <property type="match status" value="1"/>
</dbReference>
<dbReference type="AlphaFoldDB" id="A0A4Q4MIJ2"/>
<organism evidence="7 8">
    <name type="scientific">Alternaria tenuissima</name>
    <dbReference type="NCBI Taxonomy" id="119927"/>
    <lineage>
        <taxon>Eukaryota</taxon>
        <taxon>Fungi</taxon>
        <taxon>Dikarya</taxon>
        <taxon>Ascomycota</taxon>
        <taxon>Pezizomycotina</taxon>
        <taxon>Dothideomycetes</taxon>
        <taxon>Pleosporomycetidae</taxon>
        <taxon>Pleosporales</taxon>
        <taxon>Pleosporineae</taxon>
        <taxon>Pleosporaceae</taxon>
        <taxon>Alternaria</taxon>
        <taxon>Alternaria sect. Alternaria</taxon>
        <taxon>Alternaria alternata complex</taxon>
    </lineage>
</organism>
<dbReference type="Pfam" id="PF08031">
    <property type="entry name" value="BBE"/>
    <property type="match status" value="1"/>
</dbReference>
<dbReference type="Pfam" id="PF01565">
    <property type="entry name" value="FAD_binding_4"/>
    <property type="match status" value="1"/>
</dbReference>
<proteinExistence type="inferred from homology"/>
<name>A0A4Q4MIJ2_9PLEO</name>
<evidence type="ECO:0000256" key="1">
    <source>
        <dbReference type="ARBA" id="ARBA00001974"/>
    </source>
</evidence>
<dbReference type="InterPro" id="IPR006094">
    <property type="entry name" value="Oxid_FAD_bind_N"/>
</dbReference>
<dbReference type="InterPro" id="IPR012951">
    <property type="entry name" value="BBE"/>
</dbReference>
<dbReference type="PANTHER" id="PTHR42973">
    <property type="entry name" value="BINDING OXIDOREDUCTASE, PUTATIVE (AFU_ORTHOLOGUE AFUA_1G17690)-RELATED"/>
    <property type="match status" value="1"/>
</dbReference>
<dbReference type="GO" id="GO:0016491">
    <property type="term" value="F:oxidoreductase activity"/>
    <property type="evidence" value="ECO:0007669"/>
    <property type="project" value="UniProtKB-KW"/>
</dbReference>
<protein>
    <recommendedName>
        <fullName evidence="6">FAD-binding PCMH-type domain-containing protein</fullName>
    </recommendedName>
</protein>
<comment type="caution">
    <text evidence="7">The sequence shown here is derived from an EMBL/GenBank/DDBJ whole genome shotgun (WGS) entry which is preliminary data.</text>
</comment>
<dbReference type="InterPro" id="IPR016166">
    <property type="entry name" value="FAD-bd_PCMH"/>
</dbReference>
<accession>A0A4Q4MIJ2</accession>
<dbReference type="EMBL" id="PDXA01000015">
    <property type="protein sequence ID" value="RYN51798.1"/>
    <property type="molecule type" value="Genomic_DNA"/>
</dbReference>
<dbReference type="PROSITE" id="PS51387">
    <property type="entry name" value="FAD_PCMH"/>
    <property type="match status" value="1"/>
</dbReference>
<evidence type="ECO:0000259" key="6">
    <source>
        <dbReference type="PROSITE" id="PS51387"/>
    </source>
</evidence>
<comment type="cofactor">
    <cofactor evidence="1">
        <name>FAD</name>
        <dbReference type="ChEBI" id="CHEBI:57692"/>
    </cofactor>
</comment>
<keyword evidence="4" id="KW-0274">FAD</keyword>
<gene>
    <name evidence="7" type="ORF">AA0114_g5395</name>
</gene>
<evidence type="ECO:0000256" key="2">
    <source>
        <dbReference type="ARBA" id="ARBA00005466"/>
    </source>
</evidence>
<dbReference type="InterPro" id="IPR050416">
    <property type="entry name" value="FAD-linked_Oxidoreductase"/>
</dbReference>
<dbReference type="InterPro" id="IPR036318">
    <property type="entry name" value="FAD-bd_PCMH-like_sf"/>
</dbReference>
<evidence type="ECO:0000256" key="5">
    <source>
        <dbReference type="ARBA" id="ARBA00023002"/>
    </source>
</evidence>
<reference evidence="8" key="1">
    <citation type="journal article" date="2019" name="bioRxiv">
        <title>Genomics, evolutionary history and diagnostics of the Alternaria alternata species group including apple and Asian pear pathotypes.</title>
        <authorList>
            <person name="Armitage A.D."/>
            <person name="Cockerton H.M."/>
            <person name="Sreenivasaprasad S."/>
            <person name="Woodhall J.W."/>
            <person name="Lane C.R."/>
            <person name="Harrison R.J."/>
            <person name="Clarkson J.P."/>
        </authorList>
    </citation>
    <scope>NUCLEOTIDE SEQUENCE [LARGE SCALE GENOMIC DNA]</scope>
    <source>
        <strain evidence="8">FERA 1082</strain>
    </source>
</reference>
<evidence type="ECO:0000256" key="3">
    <source>
        <dbReference type="ARBA" id="ARBA00022630"/>
    </source>
</evidence>
<keyword evidence="3" id="KW-0285">Flavoprotein</keyword>
<evidence type="ECO:0000313" key="8">
    <source>
        <dbReference type="Proteomes" id="UP000292402"/>
    </source>
</evidence>
<dbReference type="InterPro" id="IPR006093">
    <property type="entry name" value="Oxy_OxRdtase_FAD_BS"/>
</dbReference>
<feature type="domain" description="FAD-binding PCMH-type" evidence="6">
    <location>
        <begin position="145"/>
        <end position="326"/>
    </location>
</feature>
<dbReference type="GO" id="GO:0071949">
    <property type="term" value="F:FAD binding"/>
    <property type="evidence" value="ECO:0007669"/>
    <property type="project" value="InterPro"/>
</dbReference>
<evidence type="ECO:0000256" key="4">
    <source>
        <dbReference type="ARBA" id="ARBA00022827"/>
    </source>
</evidence>
<dbReference type="Gene3D" id="3.40.462.20">
    <property type="match status" value="1"/>
</dbReference>
<evidence type="ECO:0000313" key="7">
    <source>
        <dbReference type="EMBL" id="RYN51798.1"/>
    </source>
</evidence>
<sequence>MLVPYTFQGVTSVAHLLVLPFDISGMLRSLILAAPALASAAATPPFCRSTPSDASWPTVSEWSSLNETIGGSLIRTVPVASSCWPDANGTFASPSPRSCQEVNDKWTNGTWHSELPESIDYQLYANNSCLPDESGSWTQKQGCKIGALPQYIVNSTEEVDVAAAMKWAADRNIRIVVKGTGHDLNGRSSGAFSLSIWTRYFRNLTRDTAWRAANSSSPAEDVFIVGSGQQWGNVLKFATSQGRVVTTGQDPSVGLGGYIQGGGHGPLAPTYGLASAQVRQVTVVTTTGHVLVANEVQNQDLFWALRGGGAGQYGVVTEYVIKHHPAPSNVVMASVQITPQGSSNASMDASWSAAASWLSALPDLMDAGLSGAATVAVGSTAPKFFPNMDVSNGPFTGIGLNQVFWAFNTTPAAVQALVQPVLSKILASNTNNTSTNTSLVSTSMTASHFANYTAFFSVISGDNVAGGESLTSSRLLGRPELTHTPHEQVVSYLKTAMASQNTTDPGNYATIGLSGGPGVHSTPSAHWGALHPGWRRAYLHFIATGAAVDSKAAGSAKKTLQIGADWHAKVKEPMWEKWAPGSGAYMNEANPFMPTFQQAFYGSNYEALREAKRKYDPSESLYVLSGVGTERWEYDLDSGKLCRF</sequence>
<dbReference type="Gene3D" id="3.30.465.10">
    <property type="match status" value="1"/>
</dbReference>